<keyword evidence="7 11" id="KW-0496">Mitochondrion</keyword>
<comment type="subunit">
    <text evidence="11">Monomer.</text>
</comment>
<dbReference type="PROSITE" id="PS51684">
    <property type="entry name" value="SAM_MT_TRM5_TYW2"/>
    <property type="match status" value="1"/>
</dbReference>
<evidence type="ECO:0000256" key="4">
    <source>
        <dbReference type="ARBA" id="ARBA00022679"/>
    </source>
</evidence>
<evidence type="ECO:0000256" key="10">
    <source>
        <dbReference type="ARBA" id="ARBA00047783"/>
    </source>
</evidence>
<dbReference type="GO" id="GO:0005759">
    <property type="term" value="C:mitochondrial matrix"/>
    <property type="evidence" value="ECO:0007669"/>
    <property type="project" value="UniProtKB-SubCell"/>
</dbReference>
<evidence type="ECO:0000259" key="12">
    <source>
        <dbReference type="PROSITE" id="PS51684"/>
    </source>
</evidence>
<evidence type="ECO:0000256" key="11">
    <source>
        <dbReference type="HAMAP-Rule" id="MF_03152"/>
    </source>
</evidence>
<keyword evidence="3 11" id="KW-0489">Methyltransferase</keyword>
<dbReference type="Gene3D" id="3.40.50.150">
    <property type="entry name" value="Vaccinia Virus protein VP39"/>
    <property type="match status" value="1"/>
</dbReference>
<keyword evidence="2 11" id="KW-0963">Cytoplasm</keyword>
<dbReference type="AlphaFoldDB" id="A0A7I8W1P3"/>
<protein>
    <recommendedName>
        <fullName evidence="11">tRNA (guanine(37)-N1)-methyltransferase</fullName>
        <ecNumber evidence="11">2.1.1.228</ecNumber>
    </recommendedName>
    <alternativeName>
        <fullName evidence="11">M1G-methyltransferase</fullName>
    </alternativeName>
    <alternativeName>
        <fullName evidence="11">tRNA [GM37] methyltransferase</fullName>
    </alternativeName>
    <alternativeName>
        <fullName evidence="11">tRNA methyltransferase 5 homolog</fullName>
    </alternativeName>
</protein>
<keyword evidence="5 11" id="KW-0949">S-adenosyl-L-methionine</keyword>
<reference evidence="13 14" key="1">
    <citation type="submission" date="2020-08" db="EMBL/GenBank/DDBJ databases">
        <authorList>
            <person name="Hejnol A."/>
        </authorList>
    </citation>
    <scope>NUCLEOTIDE SEQUENCE [LARGE SCALE GENOMIC DNA]</scope>
</reference>
<organism evidence="13 14">
    <name type="scientific">Dimorphilus gyrociliatus</name>
    <dbReference type="NCBI Taxonomy" id="2664684"/>
    <lineage>
        <taxon>Eukaryota</taxon>
        <taxon>Metazoa</taxon>
        <taxon>Spiralia</taxon>
        <taxon>Lophotrochozoa</taxon>
        <taxon>Annelida</taxon>
        <taxon>Polychaeta</taxon>
        <taxon>Polychaeta incertae sedis</taxon>
        <taxon>Dinophilidae</taxon>
        <taxon>Dimorphilus</taxon>
    </lineage>
</organism>
<dbReference type="Proteomes" id="UP000549394">
    <property type="component" value="Unassembled WGS sequence"/>
</dbReference>
<evidence type="ECO:0000256" key="7">
    <source>
        <dbReference type="ARBA" id="ARBA00023128"/>
    </source>
</evidence>
<evidence type="ECO:0000256" key="6">
    <source>
        <dbReference type="ARBA" id="ARBA00022694"/>
    </source>
</evidence>
<evidence type="ECO:0000313" key="13">
    <source>
        <dbReference type="EMBL" id="CAD5122445.1"/>
    </source>
</evidence>
<comment type="similarity">
    <text evidence="1">Belongs to the class I-like SAM-binding methyltransferase superfamily. TRM5/TYW2 family.</text>
</comment>
<comment type="subcellular location">
    <subcellularLocation>
        <location evidence="11">Mitochondrion matrix</location>
    </subcellularLocation>
    <subcellularLocation>
        <location evidence="11">Nucleus</location>
    </subcellularLocation>
    <subcellularLocation>
        <location evidence="11">Cytoplasm</location>
    </subcellularLocation>
    <text evidence="11">Predominantly in the mitochondria and in the nucleus.</text>
</comment>
<dbReference type="SUPFAM" id="SSF53335">
    <property type="entry name" value="S-adenosyl-L-methionine-dependent methyltransferases"/>
    <property type="match status" value="1"/>
</dbReference>
<comment type="function">
    <text evidence="11">Specifically methylates the N1 position of guanosine-37 in various cytoplasmic and mitochondrial tRNAs. Methylation is not dependent on the nature of the nucleoside 5' of the target nucleoside. This is the first step in the biosynthesis of wybutosine (yW), a modified base adjacent to the anticodon of tRNAs and required for accurate decoding.</text>
</comment>
<feature type="binding site" evidence="11">
    <location>
        <position position="394"/>
    </location>
    <ligand>
        <name>S-adenosyl-L-methionine</name>
        <dbReference type="ChEBI" id="CHEBI:59789"/>
    </ligand>
</feature>
<keyword evidence="4 11" id="KW-0808">Transferase</keyword>
<dbReference type="Pfam" id="PF02475">
    <property type="entry name" value="TRM5-TYW2_MTfase"/>
    <property type="match status" value="1"/>
</dbReference>
<feature type="binding site" evidence="11">
    <location>
        <begin position="338"/>
        <end position="339"/>
    </location>
    <ligand>
        <name>S-adenosyl-L-methionine</name>
        <dbReference type="ChEBI" id="CHEBI:59789"/>
    </ligand>
</feature>
<dbReference type="InterPro" id="IPR029063">
    <property type="entry name" value="SAM-dependent_MTases_sf"/>
</dbReference>
<evidence type="ECO:0000256" key="5">
    <source>
        <dbReference type="ARBA" id="ARBA00022691"/>
    </source>
</evidence>
<dbReference type="InterPro" id="IPR025792">
    <property type="entry name" value="tRNA_Gua_MeTrfase_euk"/>
</dbReference>
<gene>
    <name evidence="13" type="ORF">DGYR_LOCUS10257</name>
</gene>
<dbReference type="PANTHER" id="PTHR23245:SF36">
    <property type="entry name" value="TRNA (GUANINE(37)-N1)-METHYLTRANSFERASE"/>
    <property type="match status" value="1"/>
</dbReference>
<dbReference type="HAMAP" id="MF_03152">
    <property type="entry name" value="TRM5"/>
    <property type="match status" value="1"/>
</dbReference>
<dbReference type="GO" id="GO:0005634">
    <property type="term" value="C:nucleus"/>
    <property type="evidence" value="ECO:0007669"/>
    <property type="project" value="UniProtKB-SubCell"/>
</dbReference>
<dbReference type="Gene3D" id="3.30.300.110">
    <property type="entry name" value="Met-10+ protein-like domains"/>
    <property type="match status" value="1"/>
</dbReference>
<keyword evidence="6 11" id="KW-0819">tRNA processing</keyword>
<evidence type="ECO:0000256" key="8">
    <source>
        <dbReference type="ARBA" id="ARBA00023242"/>
    </source>
</evidence>
<feature type="binding site" evidence="11">
    <location>
        <begin position="364"/>
        <end position="365"/>
    </location>
    <ligand>
        <name>S-adenosyl-L-methionine</name>
        <dbReference type="ChEBI" id="CHEBI:59789"/>
    </ligand>
</feature>
<evidence type="ECO:0000256" key="2">
    <source>
        <dbReference type="ARBA" id="ARBA00022490"/>
    </source>
</evidence>
<dbReference type="EC" id="2.1.1.228" evidence="11"/>
<evidence type="ECO:0000256" key="1">
    <source>
        <dbReference type="ARBA" id="ARBA00009775"/>
    </source>
</evidence>
<feature type="binding site" evidence="11">
    <location>
        <position position="300"/>
    </location>
    <ligand>
        <name>S-adenosyl-L-methionine</name>
        <dbReference type="ChEBI" id="CHEBI:59789"/>
    </ligand>
</feature>
<proteinExistence type="inferred from homology"/>
<comment type="function">
    <text evidence="9">Involved in mitochondrial tRNA methylation. Specifically methylates the N1 position of guanosine-37 in various tRNAs. Methylation is not dependent on the nature of the nucleoside 5' of the target nucleoside. This is the first step in the biosynthesis of wybutosine (yW), a modified base adjacent to the anticodon of tRNAs and required for accurate decoding.</text>
</comment>
<dbReference type="Pfam" id="PF25133">
    <property type="entry name" value="TYW2_N_2"/>
    <property type="match status" value="1"/>
</dbReference>
<keyword evidence="8 11" id="KW-0539">Nucleus</keyword>
<dbReference type="GO" id="GO:0070901">
    <property type="term" value="P:mitochondrial tRNA methylation"/>
    <property type="evidence" value="ECO:0007669"/>
    <property type="project" value="UniProtKB-ARBA"/>
</dbReference>
<evidence type="ECO:0000313" key="14">
    <source>
        <dbReference type="Proteomes" id="UP000549394"/>
    </source>
</evidence>
<keyword evidence="14" id="KW-1185">Reference proteome</keyword>
<dbReference type="InterPro" id="IPR056744">
    <property type="entry name" value="TRM5/TYW2-like_N"/>
</dbReference>
<feature type="domain" description="SAM-dependent methyltransferase TRM5/TYW2-type" evidence="12">
    <location>
        <begin position="211"/>
        <end position="476"/>
    </location>
</feature>
<dbReference type="PANTHER" id="PTHR23245">
    <property type="entry name" value="TRNA METHYLTRANSFERASE"/>
    <property type="match status" value="1"/>
</dbReference>
<dbReference type="GO" id="GO:0052906">
    <property type="term" value="F:tRNA (guanine(37)-N1)-methyltransferase activity"/>
    <property type="evidence" value="ECO:0007669"/>
    <property type="project" value="UniProtKB-UniRule"/>
</dbReference>
<dbReference type="InterPro" id="IPR056743">
    <property type="entry name" value="TRM5-TYW2-like_MTfase"/>
</dbReference>
<evidence type="ECO:0000256" key="3">
    <source>
        <dbReference type="ARBA" id="ARBA00022603"/>
    </source>
</evidence>
<dbReference type="GO" id="GO:0002939">
    <property type="term" value="P:tRNA N1-guanine methylation"/>
    <property type="evidence" value="ECO:0007669"/>
    <property type="project" value="TreeGrafter"/>
</dbReference>
<comment type="similarity">
    <text evidence="11">Belongs to the TRM5 / TYW2 family.</text>
</comment>
<dbReference type="FunFam" id="3.30.300.110:FF:000001">
    <property type="entry name" value="tRNA (guanine(37)-N1)-methyltransferase"/>
    <property type="match status" value="1"/>
</dbReference>
<dbReference type="InterPro" id="IPR030382">
    <property type="entry name" value="MeTrfase_TRM5/TYW2"/>
</dbReference>
<evidence type="ECO:0000256" key="9">
    <source>
        <dbReference type="ARBA" id="ARBA00045951"/>
    </source>
</evidence>
<comment type="catalytic activity">
    <reaction evidence="10 11">
        <text>guanosine(37) in tRNA + S-adenosyl-L-methionine = N(1)-methylguanosine(37) in tRNA + S-adenosyl-L-homocysteine + H(+)</text>
        <dbReference type="Rhea" id="RHEA:36899"/>
        <dbReference type="Rhea" id="RHEA-COMP:10145"/>
        <dbReference type="Rhea" id="RHEA-COMP:10147"/>
        <dbReference type="ChEBI" id="CHEBI:15378"/>
        <dbReference type="ChEBI" id="CHEBI:57856"/>
        <dbReference type="ChEBI" id="CHEBI:59789"/>
        <dbReference type="ChEBI" id="CHEBI:73542"/>
        <dbReference type="ChEBI" id="CHEBI:74269"/>
        <dbReference type="EC" id="2.1.1.228"/>
    </reaction>
</comment>
<dbReference type="EMBL" id="CAJFCJ010000017">
    <property type="protein sequence ID" value="CAD5122445.1"/>
    <property type="molecule type" value="Genomic_DNA"/>
</dbReference>
<accession>A0A7I8W1P3</accession>
<comment type="caution">
    <text evidence="13">The sequence shown here is derived from an EMBL/GenBank/DDBJ whole genome shotgun (WGS) entry which is preliminary data.</text>
</comment>
<name>A0A7I8W1P3_9ANNE</name>
<dbReference type="OrthoDB" id="408788at2759"/>
<sequence>MTKSICSFNRIKLQDLNTAINKTRNLSYLKENLKSLAFRSIVPKPRVSEEIITQKKRNKPNFLLRSDSHIVQPITDKNFLFPLLNRFQNILKDLYITMEDIKPPSRVKGMKILQKGEFDTTYLVPAVKIENERIKKFLQENKKYMLKQRAVKPIIDLENGEKLILLNPSSKEYLQDLQLEYHNLELHYENFNHLDIFQAILPDHLDRVSSYSSIGHILHLNLNEDTSEYKHLIGQVLLDKIPYAKTVVNKQNVINNTYRFFEMEILAGEENFITKTKEHGCIYELDFSKVYWNPRLSTEHQRLVSELSPTDILYDVFAGIGPFAIPAAKKGCTVLANDLNPESYRWLENNVKINKTKISTYNLDGRDFIKTALKSHLIDIWKTNNKTNIHVAMNLPALAIEFLDEFVGLFSDYSTTLPVGEMPVIHVYGFGITEQDVLTSVISKLPGLQLDDLQLRTVRNVAPNKNMFLIKFKLLKSILFRSDFEEPPTKKKLCSN</sequence>